<keyword evidence="2" id="KW-1185">Reference proteome</keyword>
<reference evidence="2" key="1">
    <citation type="journal article" date="2014" name="Science">
        <title>Ancient hybridizations among the ancestral genomes of bread wheat.</title>
        <authorList>
            <consortium name="International Wheat Genome Sequencing Consortium,"/>
            <person name="Marcussen T."/>
            <person name="Sandve S.R."/>
            <person name="Heier L."/>
            <person name="Spannagl M."/>
            <person name="Pfeifer M."/>
            <person name="Jakobsen K.S."/>
            <person name="Wulff B.B."/>
            <person name="Steuernagel B."/>
            <person name="Mayer K.F."/>
            <person name="Olsen O.A."/>
        </authorList>
    </citation>
    <scope>NUCLEOTIDE SEQUENCE [LARGE SCALE GENOMIC DNA]</scope>
    <source>
        <strain evidence="2">cv. AL8/78</strain>
    </source>
</reference>
<name>A0A453PCB8_AEGTS</name>
<dbReference type="AlphaFoldDB" id="A0A453PCB8"/>
<reference evidence="1" key="4">
    <citation type="submission" date="2019-03" db="UniProtKB">
        <authorList>
            <consortium name="EnsemblPlants"/>
        </authorList>
    </citation>
    <scope>IDENTIFICATION</scope>
</reference>
<sequence>MDFLAPFFCVVIGTGGFLYIRPELLLLESPWNVRVQGWMGSEDNWCHGFTKHR</sequence>
<reference evidence="1" key="5">
    <citation type="journal article" date="2021" name="G3 (Bethesda)">
        <title>Aegilops tauschii genome assembly Aet v5.0 features greater sequence contiguity and improved annotation.</title>
        <authorList>
            <person name="Wang L."/>
            <person name="Zhu T."/>
            <person name="Rodriguez J.C."/>
            <person name="Deal K.R."/>
            <person name="Dubcovsky J."/>
            <person name="McGuire P.E."/>
            <person name="Lux T."/>
            <person name="Spannagl M."/>
            <person name="Mayer K.F.X."/>
            <person name="Baldrich P."/>
            <person name="Meyers B.C."/>
            <person name="Huo N."/>
            <person name="Gu Y.Q."/>
            <person name="Zhou H."/>
            <person name="Devos K.M."/>
            <person name="Bennetzen J.L."/>
            <person name="Unver T."/>
            <person name="Budak H."/>
            <person name="Gulick P.J."/>
            <person name="Galiba G."/>
            <person name="Kalapos B."/>
            <person name="Nelson D.R."/>
            <person name="Li P."/>
            <person name="You F.M."/>
            <person name="Luo M.C."/>
            <person name="Dvorak J."/>
        </authorList>
    </citation>
    <scope>NUCLEOTIDE SEQUENCE [LARGE SCALE GENOMIC DNA]</scope>
    <source>
        <strain evidence="1">cv. AL8/78</strain>
    </source>
</reference>
<protein>
    <submittedName>
        <fullName evidence="1">Uncharacterized protein</fullName>
    </submittedName>
</protein>
<accession>A0A453PCB8</accession>
<reference evidence="1" key="3">
    <citation type="journal article" date="2017" name="Nature">
        <title>Genome sequence of the progenitor of the wheat D genome Aegilops tauschii.</title>
        <authorList>
            <person name="Luo M.C."/>
            <person name="Gu Y.Q."/>
            <person name="Puiu D."/>
            <person name="Wang H."/>
            <person name="Twardziok S.O."/>
            <person name="Deal K.R."/>
            <person name="Huo N."/>
            <person name="Zhu T."/>
            <person name="Wang L."/>
            <person name="Wang Y."/>
            <person name="McGuire P.E."/>
            <person name="Liu S."/>
            <person name="Long H."/>
            <person name="Ramasamy R.K."/>
            <person name="Rodriguez J.C."/>
            <person name="Van S.L."/>
            <person name="Yuan L."/>
            <person name="Wang Z."/>
            <person name="Xia Z."/>
            <person name="Xiao L."/>
            <person name="Anderson O.D."/>
            <person name="Ouyang S."/>
            <person name="Liang Y."/>
            <person name="Zimin A.V."/>
            <person name="Pertea G."/>
            <person name="Qi P."/>
            <person name="Bennetzen J.L."/>
            <person name="Dai X."/>
            <person name="Dawson M.W."/>
            <person name="Muller H.G."/>
            <person name="Kugler K."/>
            <person name="Rivarola-Duarte L."/>
            <person name="Spannagl M."/>
            <person name="Mayer K.F.X."/>
            <person name="Lu F.H."/>
            <person name="Bevan M.W."/>
            <person name="Leroy P."/>
            <person name="Li P."/>
            <person name="You F.M."/>
            <person name="Sun Q."/>
            <person name="Liu Z."/>
            <person name="Lyons E."/>
            <person name="Wicker T."/>
            <person name="Salzberg S.L."/>
            <person name="Devos K.M."/>
            <person name="Dvorak J."/>
        </authorList>
    </citation>
    <scope>NUCLEOTIDE SEQUENCE [LARGE SCALE GENOMIC DNA]</scope>
    <source>
        <strain evidence="1">cv. AL8/78</strain>
    </source>
</reference>
<reference evidence="2" key="2">
    <citation type="journal article" date="2017" name="Nat. Plants">
        <title>The Aegilops tauschii genome reveals multiple impacts of transposons.</title>
        <authorList>
            <person name="Zhao G."/>
            <person name="Zou C."/>
            <person name="Li K."/>
            <person name="Wang K."/>
            <person name="Li T."/>
            <person name="Gao L."/>
            <person name="Zhang X."/>
            <person name="Wang H."/>
            <person name="Yang Z."/>
            <person name="Liu X."/>
            <person name="Jiang W."/>
            <person name="Mao L."/>
            <person name="Kong X."/>
            <person name="Jiao Y."/>
            <person name="Jia J."/>
        </authorList>
    </citation>
    <scope>NUCLEOTIDE SEQUENCE [LARGE SCALE GENOMIC DNA]</scope>
    <source>
        <strain evidence="2">cv. AL8/78</strain>
    </source>
</reference>
<organism evidence="1 2">
    <name type="scientific">Aegilops tauschii subsp. strangulata</name>
    <name type="common">Goatgrass</name>
    <dbReference type="NCBI Taxonomy" id="200361"/>
    <lineage>
        <taxon>Eukaryota</taxon>
        <taxon>Viridiplantae</taxon>
        <taxon>Streptophyta</taxon>
        <taxon>Embryophyta</taxon>
        <taxon>Tracheophyta</taxon>
        <taxon>Spermatophyta</taxon>
        <taxon>Magnoliopsida</taxon>
        <taxon>Liliopsida</taxon>
        <taxon>Poales</taxon>
        <taxon>Poaceae</taxon>
        <taxon>BOP clade</taxon>
        <taxon>Pooideae</taxon>
        <taxon>Triticodae</taxon>
        <taxon>Triticeae</taxon>
        <taxon>Triticinae</taxon>
        <taxon>Aegilops</taxon>
    </lineage>
</organism>
<proteinExistence type="predicted"/>
<dbReference type="Gramene" id="AET6Gv20687300.4">
    <property type="protein sequence ID" value="AET6Gv20687300.4"/>
    <property type="gene ID" value="AET6Gv20687300"/>
</dbReference>
<dbReference type="Proteomes" id="UP000015105">
    <property type="component" value="Chromosome 6D"/>
</dbReference>
<evidence type="ECO:0000313" key="2">
    <source>
        <dbReference type="Proteomes" id="UP000015105"/>
    </source>
</evidence>
<dbReference type="EnsemblPlants" id="AET6Gv20687300.4">
    <property type="protein sequence ID" value="AET6Gv20687300.4"/>
    <property type="gene ID" value="AET6Gv20687300"/>
</dbReference>
<evidence type="ECO:0000313" key="1">
    <source>
        <dbReference type="EnsemblPlants" id="AET6Gv20687300.4"/>
    </source>
</evidence>